<evidence type="ECO:0000313" key="9">
    <source>
        <dbReference type="Proteomes" id="UP000266841"/>
    </source>
</evidence>
<name>K0R268_THAOC</name>
<dbReference type="Proteomes" id="UP000266841">
    <property type="component" value="Unassembled WGS sequence"/>
</dbReference>
<sequence length="1226" mass="135445">MIAMIEVDRSHASQGARENKSEKREGGKKRGAALAVEVNKIRRRTSARGIDAPEESHVAKRPKPQPPAAATLAQPSRACNGAANGSTAPSRSRTPVSSACSRDDSLGRRSSSTIGGSSSSAYRLLRGWSRSREPRKIVTDKPIGSSSHRFNDTMNGGVERCAIEETRTIREESTLAELRSLRASASRLRLSLFTAIALGTLVALALASVVYVDNTVRLYDGLRQDSLQNETIQSTANFTKHLRGVMSKLHGAEATIHRQQVKTQQYTTAIHHRRTMFKLAIDRMKKEDASEPVVELACHRIETALKTHETDQDSDIAHSMRIDEELTNALEMLSNRLHQKSLEKESIEQAYKNLLVHAKGVESMLGLLQFNHWQMAELYHPLLSYVETLHARLDHRASAMLGLTTLVHSLNEALESSHAELEEQRQDSSTALDEVALAAKDFSLANAEAYEMERRNYMEYMQMRLDRQEDEAVGAVHAVATAAGKLEYERKMEEVARWASYTAETEDILASVKRNVHEAALEDIANERSVLKAAISRRIEEGMASLKSYIHPYSYLRDRSPYGERMKIGSPLAEDESSDFKKPPALNGNAHPARRGTNFDLAQRYLTSCRVDGDGVQVLKQDEGNDEGASVGTSVLQKGKGHRPLASPPVPEGRRRANKVQKGPWRPADSLELLRALLFVAFGPSSPVSLDRVRDSMYPHLRSRSFGFYTSKYLASAVLHRIEKANDRNDKRDEGDPPALSPFDWSGIDVDILERLPTPYGLVRYGVAPDHPEVKNVEHDFAAQFETSNNNPSSSLSFFGGVEVGKDVKLSALQSMYDVVVLAYGCQAADRRLNIPGEDLEGVLSAREFVAWYNGHPEFGHIGTIVKECLWGSSDISKVDDDQVSTAKVVVVGQGNVALDVARILAKGKRGLIETDTPSSVLEILKGGASHVSILGRRGHVQGAFTIKGDSHRTMLRAKELRELTKLNKEGHNAKLIIRRGELELGMNDSSVAELKGASGRPKTRIDKLLRDSAVSETDNPKDEAPKTVCLRFLLSPTSIEAKDSDGGRVGGVVCERTRLEGGPFKQNSVSTGEIETLPADLVLTSIGYKGMPLEGMKGRDQFDHQQSVVNNLHGKVTGDNNLFASGWIKRGPSGIIGTNIMDAKDTVKSIMMFIEENGRVRDEKDGRRGLEKYLEAHETVPIRWENFQAIEVAETDPARLRNDAQPREKILQITEMESIAGILKQ</sequence>
<organism evidence="8 9">
    <name type="scientific">Thalassiosira oceanica</name>
    <name type="common">Marine diatom</name>
    <dbReference type="NCBI Taxonomy" id="159749"/>
    <lineage>
        <taxon>Eukaryota</taxon>
        <taxon>Sar</taxon>
        <taxon>Stramenopiles</taxon>
        <taxon>Ochrophyta</taxon>
        <taxon>Bacillariophyta</taxon>
        <taxon>Coscinodiscophyceae</taxon>
        <taxon>Thalassiosirophycidae</taxon>
        <taxon>Thalassiosirales</taxon>
        <taxon>Thalassiosiraceae</taxon>
        <taxon>Thalassiosira</taxon>
    </lineage>
</organism>
<keyword evidence="7" id="KW-0472">Membrane</keyword>
<feature type="compositionally biased region" description="Low complexity" evidence="6">
    <location>
        <begin position="108"/>
        <end position="118"/>
    </location>
</feature>
<dbReference type="InterPro" id="IPR055275">
    <property type="entry name" value="Ferredox_Rdtase"/>
</dbReference>
<gene>
    <name evidence="8" type="ORF">THAOC_34645</name>
</gene>
<feature type="compositionally biased region" description="Basic and acidic residues" evidence="6">
    <location>
        <begin position="1"/>
        <end position="25"/>
    </location>
</feature>
<evidence type="ECO:0000256" key="2">
    <source>
        <dbReference type="ARBA" id="ARBA00022630"/>
    </source>
</evidence>
<dbReference type="EMBL" id="AGNL01047605">
    <property type="protein sequence ID" value="EJK46678.1"/>
    <property type="molecule type" value="Genomic_DNA"/>
</dbReference>
<dbReference type="Gene3D" id="3.40.50.720">
    <property type="entry name" value="NAD(P)-binding Rossmann-like Domain"/>
    <property type="match status" value="1"/>
</dbReference>
<keyword evidence="7" id="KW-0812">Transmembrane</keyword>
<keyword evidence="9" id="KW-1185">Reference proteome</keyword>
<reference evidence="8 9" key="1">
    <citation type="journal article" date="2012" name="Genome Biol.">
        <title>Genome and low-iron response of an oceanic diatom adapted to chronic iron limitation.</title>
        <authorList>
            <person name="Lommer M."/>
            <person name="Specht M."/>
            <person name="Roy A.S."/>
            <person name="Kraemer L."/>
            <person name="Andreson R."/>
            <person name="Gutowska M.A."/>
            <person name="Wolf J."/>
            <person name="Bergner S.V."/>
            <person name="Schilhabel M.B."/>
            <person name="Klostermeier U.C."/>
            <person name="Beiko R.G."/>
            <person name="Rosenstiel P."/>
            <person name="Hippler M."/>
            <person name="Laroche J."/>
        </authorList>
    </citation>
    <scope>NUCLEOTIDE SEQUENCE [LARGE SCALE GENOMIC DNA]</scope>
    <source>
        <strain evidence="8 9">CCMP1005</strain>
    </source>
</reference>
<protein>
    <recommendedName>
        <fullName evidence="10">FAD/NAD(P)-binding domain-containing protein</fullName>
    </recommendedName>
</protein>
<dbReference type="eggNOG" id="KOG1800">
    <property type="taxonomic scope" value="Eukaryota"/>
</dbReference>
<evidence type="ECO:0000256" key="3">
    <source>
        <dbReference type="ARBA" id="ARBA00022827"/>
    </source>
</evidence>
<evidence type="ECO:0000313" key="8">
    <source>
        <dbReference type="EMBL" id="EJK46678.1"/>
    </source>
</evidence>
<proteinExistence type="predicted"/>
<comment type="cofactor">
    <cofactor evidence="1">
        <name>FAD</name>
        <dbReference type="ChEBI" id="CHEBI:57692"/>
    </cofactor>
</comment>
<keyword evidence="4" id="KW-0521">NADP</keyword>
<dbReference type="GO" id="GO:0016491">
    <property type="term" value="F:oxidoreductase activity"/>
    <property type="evidence" value="ECO:0007669"/>
    <property type="project" value="UniProtKB-KW"/>
</dbReference>
<feature type="compositionally biased region" description="Polar residues" evidence="6">
    <location>
        <begin position="83"/>
        <end position="100"/>
    </location>
</feature>
<keyword evidence="5" id="KW-0560">Oxidoreductase</keyword>
<accession>K0R268</accession>
<keyword evidence="7" id="KW-1133">Transmembrane helix</keyword>
<dbReference type="Gene3D" id="3.50.50.60">
    <property type="entry name" value="FAD/NAD(P)-binding domain"/>
    <property type="match status" value="1"/>
</dbReference>
<evidence type="ECO:0008006" key="10">
    <source>
        <dbReference type="Google" id="ProtNLM"/>
    </source>
</evidence>
<evidence type="ECO:0000256" key="4">
    <source>
        <dbReference type="ARBA" id="ARBA00022857"/>
    </source>
</evidence>
<evidence type="ECO:0000256" key="7">
    <source>
        <dbReference type="SAM" id="Phobius"/>
    </source>
</evidence>
<evidence type="ECO:0000256" key="5">
    <source>
        <dbReference type="ARBA" id="ARBA00023002"/>
    </source>
</evidence>
<comment type="caution">
    <text evidence="8">The sequence shown here is derived from an EMBL/GenBank/DDBJ whole genome shotgun (WGS) entry which is preliminary data.</text>
</comment>
<feature type="region of interest" description="Disordered" evidence="6">
    <location>
        <begin position="1"/>
        <end position="118"/>
    </location>
</feature>
<dbReference type="OrthoDB" id="333024at2759"/>
<feature type="transmembrane region" description="Helical" evidence="7">
    <location>
        <begin position="190"/>
        <end position="212"/>
    </location>
</feature>
<dbReference type="PANTHER" id="PTHR48467:SF1">
    <property type="entry name" value="GLUTAMATE SYNTHASE 1 [NADH], CHLOROPLASTIC-LIKE"/>
    <property type="match status" value="1"/>
</dbReference>
<dbReference type="InterPro" id="IPR036188">
    <property type="entry name" value="FAD/NAD-bd_sf"/>
</dbReference>
<dbReference type="SUPFAM" id="SSF51971">
    <property type="entry name" value="Nucleotide-binding domain"/>
    <property type="match status" value="1"/>
</dbReference>
<feature type="region of interest" description="Disordered" evidence="6">
    <location>
        <begin position="622"/>
        <end position="664"/>
    </location>
</feature>
<evidence type="ECO:0000256" key="6">
    <source>
        <dbReference type="SAM" id="MobiDB-lite"/>
    </source>
</evidence>
<keyword evidence="3" id="KW-0274">FAD</keyword>
<dbReference type="PANTHER" id="PTHR48467">
    <property type="entry name" value="GLUTAMATE SYNTHASE 1 [NADH], CHLOROPLASTIC-LIKE"/>
    <property type="match status" value="1"/>
</dbReference>
<evidence type="ECO:0000256" key="1">
    <source>
        <dbReference type="ARBA" id="ARBA00001974"/>
    </source>
</evidence>
<keyword evidence="2" id="KW-0285">Flavoprotein</keyword>
<dbReference type="AlphaFoldDB" id="K0R268"/>